<evidence type="ECO:0000313" key="3">
    <source>
        <dbReference type="Proteomes" id="UP001346869"/>
    </source>
</evidence>
<dbReference type="AlphaFoldDB" id="A0AAN7XHZ0"/>
<protein>
    <submittedName>
        <fullName evidence="2">Uncharacterized protein</fullName>
    </submittedName>
</protein>
<accession>A0AAN7XHZ0</accession>
<organism evidence="2 3">
    <name type="scientific">Eleginops maclovinus</name>
    <name type="common">Patagonian blennie</name>
    <name type="synonym">Eleginus maclovinus</name>
    <dbReference type="NCBI Taxonomy" id="56733"/>
    <lineage>
        <taxon>Eukaryota</taxon>
        <taxon>Metazoa</taxon>
        <taxon>Chordata</taxon>
        <taxon>Craniata</taxon>
        <taxon>Vertebrata</taxon>
        <taxon>Euteleostomi</taxon>
        <taxon>Actinopterygii</taxon>
        <taxon>Neopterygii</taxon>
        <taxon>Teleostei</taxon>
        <taxon>Neoteleostei</taxon>
        <taxon>Acanthomorphata</taxon>
        <taxon>Eupercaria</taxon>
        <taxon>Perciformes</taxon>
        <taxon>Notothenioidei</taxon>
        <taxon>Eleginopidae</taxon>
        <taxon>Eleginops</taxon>
    </lineage>
</organism>
<sequence>MARSETCVSNAITARYTALLPACLTVRIWEKRPAHLDKDWIFLFQSTQKKRTTDPRRRALSRASEHLGKATGLIRRTRTHRHTDTHALQIHLKPSRR</sequence>
<feature type="region of interest" description="Disordered" evidence="1">
    <location>
        <begin position="52"/>
        <end position="97"/>
    </location>
</feature>
<name>A0AAN7XHZ0_ELEMC</name>
<gene>
    <name evidence="2" type="ORF">PBY51_022672</name>
</gene>
<reference evidence="2 3" key="1">
    <citation type="journal article" date="2023" name="Genes (Basel)">
        <title>Chromosome-Level Genome Assembly and Circadian Gene Repertoire of the Patagonia Blennie Eleginops maclovinus-The Closest Ancestral Proxy of Antarctic Cryonotothenioids.</title>
        <authorList>
            <person name="Cheng C.C."/>
            <person name="Rivera-Colon A.G."/>
            <person name="Minhas B.F."/>
            <person name="Wilson L."/>
            <person name="Rayamajhi N."/>
            <person name="Vargas-Chacoff L."/>
            <person name="Catchen J.M."/>
        </authorList>
    </citation>
    <scope>NUCLEOTIDE SEQUENCE [LARGE SCALE GENOMIC DNA]</scope>
    <source>
        <strain evidence="2">JMC-PN-2008</strain>
    </source>
</reference>
<evidence type="ECO:0000256" key="1">
    <source>
        <dbReference type="SAM" id="MobiDB-lite"/>
    </source>
</evidence>
<evidence type="ECO:0000313" key="2">
    <source>
        <dbReference type="EMBL" id="KAK5861262.1"/>
    </source>
</evidence>
<dbReference type="EMBL" id="JAUZQC010000013">
    <property type="protein sequence ID" value="KAK5861262.1"/>
    <property type="molecule type" value="Genomic_DNA"/>
</dbReference>
<comment type="caution">
    <text evidence="2">The sequence shown here is derived from an EMBL/GenBank/DDBJ whole genome shotgun (WGS) entry which is preliminary data.</text>
</comment>
<keyword evidence="3" id="KW-1185">Reference proteome</keyword>
<proteinExistence type="predicted"/>
<dbReference type="Proteomes" id="UP001346869">
    <property type="component" value="Unassembled WGS sequence"/>
</dbReference>
<reference evidence="2 3" key="2">
    <citation type="journal article" date="2023" name="Mol. Biol. Evol.">
        <title>Genomics of Secondarily Temperate Adaptation in the Only Non-Antarctic Icefish.</title>
        <authorList>
            <person name="Rivera-Colon A.G."/>
            <person name="Rayamajhi N."/>
            <person name="Minhas B.F."/>
            <person name="Madrigal G."/>
            <person name="Bilyk K.T."/>
            <person name="Yoon V."/>
            <person name="Hune M."/>
            <person name="Gregory S."/>
            <person name="Cheng C.H.C."/>
            <person name="Catchen J.M."/>
        </authorList>
    </citation>
    <scope>NUCLEOTIDE SEQUENCE [LARGE SCALE GENOMIC DNA]</scope>
    <source>
        <strain evidence="2">JMC-PN-2008</strain>
    </source>
</reference>
<feature type="compositionally biased region" description="Basic and acidic residues" evidence="1">
    <location>
        <begin position="52"/>
        <end position="68"/>
    </location>
</feature>